<sequence length="231" mass="24728">MGRDFTALGHALSAAARSTMLNLLMDGSSRPASELAAAARVSPSTASEHLRILVDAGLVSATSRGRQRFYRVKDPAVAQALEHLGTLCAETPVVSYRQSTDARRLAQARLCYDHLAGRLGVALTDSMTAMLWLSAEEGSLWVTETGMDGLASLGIVLLSDQPSRRPLCRSCPDWTERRPHVAGRLGALLAGHALTQEWVRPAARSRGLTITPHGAAAFKLHWGVDLQGGQV</sequence>
<dbReference type="GO" id="GO:0003677">
    <property type="term" value="F:DNA binding"/>
    <property type="evidence" value="ECO:0007669"/>
    <property type="project" value="TreeGrafter"/>
</dbReference>
<dbReference type="AlphaFoldDB" id="A0A9X1MA03"/>
<evidence type="ECO:0000313" key="2">
    <source>
        <dbReference type="EMBL" id="MCC3296223.1"/>
    </source>
</evidence>
<organism evidence="2 3">
    <name type="scientific">Arthrobacter caoxuetaonis</name>
    <dbReference type="NCBI Taxonomy" id="2886935"/>
    <lineage>
        <taxon>Bacteria</taxon>
        <taxon>Bacillati</taxon>
        <taxon>Actinomycetota</taxon>
        <taxon>Actinomycetes</taxon>
        <taxon>Micrococcales</taxon>
        <taxon>Micrococcaceae</taxon>
        <taxon>Arthrobacter</taxon>
    </lineage>
</organism>
<dbReference type="Proteomes" id="UP001139158">
    <property type="component" value="Unassembled WGS sequence"/>
</dbReference>
<reference evidence="2" key="1">
    <citation type="submission" date="2021-10" db="EMBL/GenBank/DDBJ databases">
        <title>Novel species in genus Arthrobacter.</title>
        <authorList>
            <person name="Liu Y."/>
        </authorList>
    </citation>
    <scope>NUCLEOTIDE SEQUENCE</scope>
    <source>
        <strain evidence="2">Zg-Y453</strain>
    </source>
</reference>
<dbReference type="InterPro" id="IPR036388">
    <property type="entry name" value="WH-like_DNA-bd_sf"/>
</dbReference>
<protein>
    <submittedName>
        <fullName evidence="2">Metalloregulator ArsR/SmtB family transcription factor</fullName>
    </submittedName>
</protein>
<dbReference type="GO" id="GO:0003700">
    <property type="term" value="F:DNA-binding transcription factor activity"/>
    <property type="evidence" value="ECO:0007669"/>
    <property type="project" value="InterPro"/>
</dbReference>
<dbReference type="GO" id="GO:0032791">
    <property type="term" value="F:lead ion binding"/>
    <property type="evidence" value="ECO:0007669"/>
    <property type="project" value="TreeGrafter"/>
</dbReference>
<comment type="caution">
    <text evidence="2">The sequence shown here is derived from an EMBL/GenBank/DDBJ whole genome shotgun (WGS) entry which is preliminary data.</text>
</comment>
<dbReference type="InterPro" id="IPR011991">
    <property type="entry name" value="ArsR-like_HTH"/>
</dbReference>
<dbReference type="SUPFAM" id="SSF46785">
    <property type="entry name" value="Winged helix' DNA-binding domain"/>
    <property type="match status" value="1"/>
</dbReference>
<gene>
    <name evidence="2" type="ORF">LJ757_00190</name>
</gene>
<dbReference type="InterPro" id="IPR001845">
    <property type="entry name" value="HTH_ArsR_DNA-bd_dom"/>
</dbReference>
<dbReference type="SMART" id="SM00418">
    <property type="entry name" value="HTH_ARSR"/>
    <property type="match status" value="1"/>
</dbReference>
<dbReference type="GO" id="GO:0010288">
    <property type="term" value="P:response to lead ion"/>
    <property type="evidence" value="ECO:0007669"/>
    <property type="project" value="TreeGrafter"/>
</dbReference>
<dbReference type="RefSeq" id="WP_227893975.1">
    <property type="nucleotide sequence ID" value="NZ_CP099466.1"/>
</dbReference>
<keyword evidence="3" id="KW-1185">Reference proteome</keyword>
<dbReference type="Gene3D" id="1.10.10.10">
    <property type="entry name" value="Winged helix-like DNA-binding domain superfamily/Winged helix DNA-binding domain"/>
    <property type="match status" value="1"/>
</dbReference>
<name>A0A9X1MA03_9MICC</name>
<dbReference type="PANTHER" id="PTHR39168:SF1">
    <property type="entry name" value="TRANSCRIPTIONAL REGULATORY PROTEIN"/>
    <property type="match status" value="1"/>
</dbReference>
<dbReference type="PROSITE" id="PS50987">
    <property type="entry name" value="HTH_ARSR_2"/>
    <property type="match status" value="1"/>
</dbReference>
<dbReference type="PANTHER" id="PTHR39168">
    <property type="entry name" value="TRANSCRIPTIONAL REGULATOR-RELATED"/>
    <property type="match status" value="1"/>
</dbReference>
<dbReference type="GO" id="GO:0046686">
    <property type="term" value="P:response to cadmium ion"/>
    <property type="evidence" value="ECO:0007669"/>
    <property type="project" value="TreeGrafter"/>
</dbReference>
<proteinExistence type="predicted"/>
<dbReference type="NCBIfam" id="NF033788">
    <property type="entry name" value="HTH_metalloreg"/>
    <property type="match status" value="1"/>
</dbReference>
<dbReference type="InterPro" id="IPR036390">
    <property type="entry name" value="WH_DNA-bd_sf"/>
</dbReference>
<feature type="domain" description="HTH arsR-type" evidence="1">
    <location>
        <begin position="1"/>
        <end position="92"/>
    </location>
</feature>
<dbReference type="PRINTS" id="PR00778">
    <property type="entry name" value="HTHARSR"/>
</dbReference>
<dbReference type="CDD" id="cd00090">
    <property type="entry name" value="HTH_ARSR"/>
    <property type="match status" value="1"/>
</dbReference>
<dbReference type="GO" id="GO:0097063">
    <property type="term" value="F:cadmium ion sensor activity"/>
    <property type="evidence" value="ECO:0007669"/>
    <property type="project" value="TreeGrafter"/>
</dbReference>
<dbReference type="InterPro" id="IPR052543">
    <property type="entry name" value="HTH_Metal-responsive_Reg"/>
</dbReference>
<dbReference type="EMBL" id="JAJFZV010000001">
    <property type="protein sequence ID" value="MCC3296223.1"/>
    <property type="molecule type" value="Genomic_DNA"/>
</dbReference>
<evidence type="ECO:0000259" key="1">
    <source>
        <dbReference type="PROSITE" id="PS50987"/>
    </source>
</evidence>
<dbReference type="Pfam" id="PF01022">
    <property type="entry name" value="HTH_5"/>
    <property type="match status" value="1"/>
</dbReference>
<evidence type="ECO:0000313" key="3">
    <source>
        <dbReference type="Proteomes" id="UP001139158"/>
    </source>
</evidence>
<accession>A0A9X1MA03</accession>